<dbReference type="CDD" id="cd18887">
    <property type="entry name" value="NUDIX_UGPPase_Nudt14"/>
    <property type="match status" value="1"/>
</dbReference>
<dbReference type="Gene3D" id="3.90.79.10">
    <property type="entry name" value="Nucleoside Triphosphate Pyrophosphohydrolase"/>
    <property type="match status" value="1"/>
</dbReference>
<dbReference type="GO" id="GO:0006753">
    <property type="term" value="P:nucleoside phosphate metabolic process"/>
    <property type="evidence" value="ECO:0007669"/>
    <property type="project" value="TreeGrafter"/>
</dbReference>
<dbReference type="GO" id="GO:0019693">
    <property type="term" value="P:ribose phosphate metabolic process"/>
    <property type="evidence" value="ECO:0007669"/>
    <property type="project" value="TreeGrafter"/>
</dbReference>
<proteinExistence type="predicted"/>
<evidence type="ECO:0000313" key="14">
    <source>
        <dbReference type="WBParaSite" id="maker-E.canG7_contigs_3981-snap-gene-0.25-mRNA-1"/>
    </source>
</evidence>
<feature type="domain" description="Nudix hydrolase" evidence="12">
    <location>
        <begin position="193"/>
        <end position="369"/>
    </location>
</feature>
<evidence type="ECO:0000256" key="7">
    <source>
        <dbReference type="ARBA" id="ARBA00051086"/>
    </source>
</evidence>
<evidence type="ECO:0000256" key="10">
    <source>
        <dbReference type="ARBA" id="ARBA00071467"/>
    </source>
</evidence>
<dbReference type="SUPFAM" id="SSF55811">
    <property type="entry name" value="Nudix"/>
    <property type="match status" value="1"/>
</dbReference>
<keyword evidence="13" id="KW-1185">Reference proteome</keyword>
<evidence type="ECO:0000313" key="13">
    <source>
        <dbReference type="Proteomes" id="UP000887562"/>
    </source>
</evidence>
<keyword evidence="6" id="KW-0460">Magnesium</keyword>
<sequence>MGRLSVAGLWNIRSRPSIAWRLVSSAVSWLPIIPCTEGWPLYLHWSFHRLLRNPPFDASGGLLGAEFLKVSFSLSLLIMGVAVIVEPPRAVVVRAIFEVHAKDLLRVSLHRIGSRRTQMLGRHWSVRRLLLSRPRFLPWRAQVQYLEPCKSCVPMALIENFEVSPLTKKSKYVTPFRIHYRKNGVNRCWDGVKAHDGVSILIYNRDRKSFVFVKQFRPVVYYALLRKLEGESVTAVETEPHTPTTADGCPIHLLSSEGETLELCAGIVDKAAATLEETAVSEIHEECGYRVNPSMLRKVTTACASVGLSGTTSSVFYVEVGDADLDLNAGGGNPEEGEFIEVIYWPVERADELLFLTETSTPVSATVVLAVLWFQPATPGAEAPDTESVKTVFGLRTREQAPLEAIPRYQWCTLPLLPT</sequence>
<dbReference type="WBParaSite" id="maker-E.canG7_contigs_3981-snap-gene-0.25-mRNA-1">
    <property type="protein sequence ID" value="maker-E.canG7_contigs_3981-snap-gene-0.25-mRNA-1"/>
    <property type="gene ID" value="EcG7_04705"/>
</dbReference>
<keyword evidence="4" id="KW-0963">Cytoplasm</keyword>
<evidence type="ECO:0000256" key="11">
    <source>
        <dbReference type="ARBA" id="ARBA00080475"/>
    </source>
</evidence>
<dbReference type="FunFam" id="3.90.79.10:FF:000035">
    <property type="entry name" value="Uridine diphosphate glucose pyrophosphatase"/>
    <property type="match status" value="1"/>
</dbReference>
<dbReference type="AlphaFoldDB" id="A0A915EUA3"/>
<evidence type="ECO:0000256" key="1">
    <source>
        <dbReference type="ARBA" id="ARBA00001946"/>
    </source>
</evidence>
<comment type="catalytic activity">
    <reaction evidence="7">
        <text>UDP-sugar + H2O = UMP + alpha-D-aldose 1-phosphate.</text>
        <dbReference type="EC" id="3.6.1.45"/>
    </reaction>
</comment>
<evidence type="ECO:0000256" key="2">
    <source>
        <dbReference type="ARBA" id="ARBA00004496"/>
    </source>
</evidence>
<dbReference type="PANTHER" id="PTHR11839">
    <property type="entry name" value="UDP/ADP-SUGAR PYROPHOSPHATASE"/>
    <property type="match status" value="1"/>
</dbReference>
<accession>A0A915EUA3</accession>
<comment type="function">
    <text evidence="8">Hydrolyzes UDP-glucose to glucose 1-phosphate and UMP and ADP-ribose to ribose 5-phosphate and AMP. The physiological substrate is probably UDP-glucose. Poor activity on other substrates such as ADP-glucose, CDP-glucose, GDP-glucose and GDP-mannose.</text>
</comment>
<evidence type="ECO:0000256" key="6">
    <source>
        <dbReference type="ARBA" id="ARBA00022842"/>
    </source>
</evidence>
<comment type="subunit">
    <text evidence="3">Homodimer.</text>
</comment>
<dbReference type="GO" id="GO:0005737">
    <property type="term" value="C:cytoplasm"/>
    <property type="evidence" value="ECO:0007669"/>
    <property type="project" value="UniProtKB-SubCell"/>
</dbReference>
<evidence type="ECO:0000259" key="12">
    <source>
        <dbReference type="PROSITE" id="PS51462"/>
    </source>
</evidence>
<protein>
    <recommendedName>
        <fullName evidence="10">Uridine diphosphate glucose pyrophosphatase NUDT14</fullName>
        <ecNumber evidence="9">3.6.1.45</ecNumber>
    </recommendedName>
    <alternativeName>
        <fullName evidence="11">Nucleoside diphosphate-linked moiety X motif 14</fullName>
    </alternativeName>
</protein>
<dbReference type="InterPro" id="IPR015797">
    <property type="entry name" value="NUDIX_hydrolase-like_dom_sf"/>
</dbReference>
<evidence type="ECO:0000256" key="5">
    <source>
        <dbReference type="ARBA" id="ARBA00022801"/>
    </source>
</evidence>
<keyword evidence="5" id="KW-0378">Hydrolase</keyword>
<dbReference type="InterPro" id="IPR000086">
    <property type="entry name" value="NUDIX_hydrolase_dom"/>
</dbReference>
<evidence type="ECO:0000256" key="4">
    <source>
        <dbReference type="ARBA" id="ARBA00022490"/>
    </source>
</evidence>
<evidence type="ECO:0000256" key="3">
    <source>
        <dbReference type="ARBA" id="ARBA00011738"/>
    </source>
</evidence>
<name>A0A915EUA3_9CEST</name>
<evidence type="ECO:0000256" key="8">
    <source>
        <dbReference type="ARBA" id="ARBA00054674"/>
    </source>
</evidence>
<reference evidence="14" key="1">
    <citation type="submission" date="2022-11" db="UniProtKB">
        <authorList>
            <consortium name="WormBaseParasite"/>
        </authorList>
    </citation>
    <scope>IDENTIFICATION</scope>
</reference>
<dbReference type="PANTHER" id="PTHR11839:SF15">
    <property type="entry name" value="URIDINE DIPHOSPHATE GLUCOSE PYROPHOSPHATASE NUDT14"/>
    <property type="match status" value="1"/>
</dbReference>
<dbReference type="PROSITE" id="PS51462">
    <property type="entry name" value="NUDIX"/>
    <property type="match status" value="1"/>
</dbReference>
<comment type="subcellular location">
    <subcellularLocation>
        <location evidence="2">Cytoplasm</location>
    </subcellularLocation>
</comment>
<dbReference type="GO" id="GO:0008768">
    <property type="term" value="F:UDP-sugar diphosphatase activity"/>
    <property type="evidence" value="ECO:0007669"/>
    <property type="project" value="UniProtKB-EC"/>
</dbReference>
<dbReference type="EC" id="3.6.1.45" evidence="9"/>
<evidence type="ECO:0000256" key="9">
    <source>
        <dbReference type="ARBA" id="ARBA00066480"/>
    </source>
</evidence>
<organism evidence="13 14">
    <name type="scientific">Echinococcus canadensis</name>
    <dbReference type="NCBI Taxonomy" id="519352"/>
    <lineage>
        <taxon>Eukaryota</taxon>
        <taxon>Metazoa</taxon>
        <taxon>Spiralia</taxon>
        <taxon>Lophotrochozoa</taxon>
        <taxon>Platyhelminthes</taxon>
        <taxon>Cestoda</taxon>
        <taxon>Eucestoda</taxon>
        <taxon>Cyclophyllidea</taxon>
        <taxon>Taeniidae</taxon>
        <taxon>Echinococcus</taxon>
        <taxon>Echinococcus canadensis group</taxon>
    </lineage>
</organism>
<comment type="cofactor">
    <cofactor evidence="1">
        <name>Mg(2+)</name>
        <dbReference type="ChEBI" id="CHEBI:18420"/>
    </cofactor>
</comment>
<dbReference type="Proteomes" id="UP000887562">
    <property type="component" value="Unplaced"/>
</dbReference>